<evidence type="ECO:0008006" key="3">
    <source>
        <dbReference type="Google" id="ProtNLM"/>
    </source>
</evidence>
<dbReference type="AlphaFoldDB" id="A0A1F4S2K4"/>
<sequence>MNKNGIALIYTILITSLLLALGTGLASIIFSTTASLHAQKEYTYSFYLAEAAIELGKKQLHDNPFWYTDLNHQGDLINWLKTTAKGLTKSPKDGYTLKIVKEYNTPILYGIGYHGKSCAIIKLQNNFFEELE</sequence>
<protein>
    <recommendedName>
        <fullName evidence="3">Type 4 fimbrial biogenesis protein PilX N-terminal domain-containing protein</fullName>
    </recommendedName>
</protein>
<evidence type="ECO:0000313" key="2">
    <source>
        <dbReference type="Proteomes" id="UP000177905"/>
    </source>
</evidence>
<organism evidence="1 2">
    <name type="scientific">candidate division WOR-1 bacterium RIFOXYB2_FULL_36_35</name>
    <dbReference type="NCBI Taxonomy" id="1802578"/>
    <lineage>
        <taxon>Bacteria</taxon>
        <taxon>Bacillati</taxon>
        <taxon>Saganbacteria</taxon>
    </lineage>
</organism>
<accession>A0A1F4S2K4</accession>
<evidence type="ECO:0000313" key="1">
    <source>
        <dbReference type="EMBL" id="OGC14675.1"/>
    </source>
</evidence>
<comment type="caution">
    <text evidence="1">The sequence shown here is derived from an EMBL/GenBank/DDBJ whole genome shotgun (WGS) entry which is preliminary data.</text>
</comment>
<name>A0A1F4S2K4_UNCSA</name>
<dbReference type="EMBL" id="MEUA01000033">
    <property type="protein sequence ID" value="OGC14675.1"/>
    <property type="molecule type" value="Genomic_DNA"/>
</dbReference>
<dbReference type="Proteomes" id="UP000177905">
    <property type="component" value="Unassembled WGS sequence"/>
</dbReference>
<gene>
    <name evidence="1" type="ORF">A2290_01340</name>
</gene>
<reference evidence="1 2" key="1">
    <citation type="journal article" date="2016" name="Nat. Commun.">
        <title>Thousands of microbial genomes shed light on interconnected biogeochemical processes in an aquifer system.</title>
        <authorList>
            <person name="Anantharaman K."/>
            <person name="Brown C.T."/>
            <person name="Hug L.A."/>
            <person name="Sharon I."/>
            <person name="Castelle C.J."/>
            <person name="Probst A.J."/>
            <person name="Thomas B.C."/>
            <person name="Singh A."/>
            <person name="Wilkins M.J."/>
            <person name="Karaoz U."/>
            <person name="Brodie E.L."/>
            <person name="Williams K.H."/>
            <person name="Hubbard S.S."/>
            <person name="Banfield J.F."/>
        </authorList>
    </citation>
    <scope>NUCLEOTIDE SEQUENCE [LARGE SCALE GENOMIC DNA]</scope>
</reference>
<proteinExistence type="predicted"/>